<evidence type="ECO:0000313" key="1">
    <source>
        <dbReference type="EMBL" id="EUA23659.1"/>
    </source>
</evidence>
<dbReference type="AlphaFoldDB" id="X7ZWN0"/>
<sequence length="40" mass="3909">MDNGYTGQVVATSAAKADVTVEVVSGRNPTTASPSSPDAG</sequence>
<gene>
    <name evidence="1" type="ORF">I553_5664</name>
</gene>
<proteinExistence type="predicted"/>
<comment type="caution">
    <text evidence="1">The sequence shown here is derived from an EMBL/GenBank/DDBJ whole genome shotgun (WGS) entry which is preliminary data.</text>
</comment>
<dbReference type="PATRIC" id="fig|1299334.3.peg.7609"/>
<name>X7ZWN0_MYCXE</name>
<reference evidence="1" key="1">
    <citation type="submission" date="2014-01" db="EMBL/GenBank/DDBJ databases">
        <authorList>
            <person name="Brown-Elliot B."/>
            <person name="Wallace R."/>
            <person name="Lenaerts A."/>
            <person name="Ordway D."/>
            <person name="DeGroote M.A."/>
            <person name="Parker T."/>
            <person name="Sizemore C."/>
            <person name="Tallon L.J."/>
            <person name="Sadzewicz L.K."/>
            <person name="Sengamalay N."/>
            <person name="Fraser C.M."/>
            <person name="Hine E."/>
            <person name="Shefchek K.A."/>
            <person name="Das S.P."/>
            <person name="Tettelin H."/>
        </authorList>
    </citation>
    <scope>NUCLEOTIDE SEQUENCE [LARGE SCALE GENOMIC DNA]</scope>
    <source>
        <strain evidence="1">4042</strain>
    </source>
</reference>
<accession>X7ZWN0</accession>
<organism evidence="1">
    <name type="scientific">Mycobacterium xenopi 4042</name>
    <dbReference type="NCBI Taxonomy" id="1299334"/>
    <lineage>
        <taxon>Bacteria</taxon>
        <taxon>Bacillati</taxon>
        <taxon>Actinomycetota</taxon>
        <taxon>Actinomycetes</taxon>
        <taxon>Mycobacteriales</taxon>
        <taxon>Mycobacteriaceae</taxon>
        <taxon>Mycobacterium</taxon>
    </lineage>
</organism>
<protein>
    <submittedName>
        <fullName evidence="1">Uncharacterized protein</fullName>
    </submittedName>
</protein>
<dbReference type="EMBL" id="JAOB01000069">
    <property type="protein sequence ID" value="EUA23659.1"/>
    <property type="molecule type" value="Genomic_DNA"/>
</dbReference>